<dbReference type="Proteomes" id="UP001234178">
    <property type="component" value="Unassembled WGS sequence"/>
</dbReference>
<evidence type="ECO:0000313" key="2">
    <source>
        <dbReference type="Proteomes" id="UP001234178"/>
    </source>
</evidence>
<reference evidence="1 2" key="1">
    <citation type="journal article" date="2023" name="Nucleic Acids Res.">
        <title>The hologenome of Daphnia magna reveals possible DNA methylation and microbiome-mediated evolution of the host genome.</title>
        <authorList>
            <person name="Chaturvedi A."/>
            <person name="Li X."/>
            <person name="Dhandapani V."/>
            <person name="Marshall H."/>
            <person name="Kissane S."/>
            <person name="Cuenca-Cambronero M."/>
            <person name="Asole G."/>
            <person name="Calvet F."/>
            <person name="Ruiz-Romero M."/>
            <person name="Marangio P."/>
            <person name="Guigo R."/>
            <person name="Rago D."/>
            <person name="Mirbahai L."/>
            <person name="Eastwood N."/>
            <person name="Colbourne J.K."/>
            <person name="Zhou J."/>
            <person name="Mallon E."/>
            <person name="Orsini L."/>
        </authorList>
    </citation>
    <scope>NUCLEOTIDE SEQUENCE [LARGE SCALE GENOMIC DNA]</scope>
    <source>
        <strain evidence="1">LRV0_1</strain>
    </source>
</reference>
<comment type="caution">
    <text evidence="1">The sequence shown here is derived from an EMBL/GenBank/DDBJ whole genome shotgun (WGS) entry which is preliminary data.</text>
</comment>
<proteinExistence type="predicted"/>
<evidence type="ECO:0000313" key="1">
    <source>
        <dbReference type="EMBL" id="KAK4014784.1"/>
    </source>
</evidence>
<protein>
    <submittedName>
        <fullName evidence="1">Uncharacterized protein</fullName>
    </submittedName>
</protein>
<dbReference type="EMBL" id="JAOYFB010000004">
    <property type="protein sequence ID" value="KAK4014784.1"/>
    <property type="molecule type" value="Genomic_DNA"/>
</dbReference>
<name>A0ABQ9ZQQ7_9CRUS</name>
<gene>
    <name evidence="1" type="ORF">OUZ56_027292</name>
</gene>
<organism evidence="1 2">
    <name type="scientific">Daphnia magna</name>
    <dbReference type="NCBI Taxonomy" id="35525"/>
    <lineage>
        <taxon>Eukaryota</taxon>
        <taxon>Metazoa</taxon>
        <taxon>Ecdysozoa</taxon>
        <taxon>Arthropoda</taxon>
        <taxon>Crustacea</taxon>
        <taxon>Branchiopoda</taxon>
        <taxon>Diplostraca</taxon>
        <taxon>Cladocera</taxon>
        <taxon>Anomopoda</taxon>
        <taxon>Daphniidae</taxon>
        <taxon>Daphnia</taxon>
    </lineage>
</organism>
<keyword evidence="2" id="KW-1185">Reference proteome</keyword>
<accession>A0ABQ9ZQQ7</accession>
<sequence length="112" mass="12827">MAATRIVTWKCMHVPLDVALHVSLQVPLNLNGFEEDIDEVLYYVCVKLKAKRGRSMIQKFWEKIIKELYLIGTFLVETLWITSESVTLADVNRTSCAITESVSLLPTSRKRL</sequence>